<reference evidence="7 8" key="1">
    <citation type="journal article" date="2016" name="Nat. Commun.">
        <title>Thousands of microbial genomes shed light on interconnected biogeochemical processes in an aquifer system.</title>
        <authorList>
            <person name="Anantharaman K."/>
            <person name="Brown C.T."/>
            <person name="Hug L.A."/>
            <person name="Sharon I."/>
            <person name="Castelle C.J."/>
            <person name="Probst A.J."/>
            <person name="Thomas B.C."/>
            <person name="Singh A."/>
            <person name="Wilkins M.J."/>
            <person name="Karaoz U."/>
            <person name="Brodie E.L."/>
            <person name="Williams K.H."/>
            <person name="Hubbard S.S."/>
            <person name="Banfield J.F."/>
        </authorList>
    </citation>
    <scope>NUCLEOTIDE SEQUENCE [LARGE SCALE GENOMIC DNA]</scope>
</reference>
<evidence type="ECO:0000256" key="5">
    <source>
        <dbReference type="SAM" id="MobiDB-lite"/>
    </source>
</evidence>
<dbReference type="Gene3D" id="3.100.10.10">
    <property type="match status" value="1"/>
</dbReference>
<evidence type="ECO:0000259" key="6">
    <source>
        <dbReference type="Pfam" id="PF00828"/>
    </source>
</evidence>
<dbReference type="EMBL" id="MFHP01000033">
    <property type="protein sequence ID" value="OGF71322.1"/>
    <property type="molecule type" value="Genomic_DNA"/>
</dbReference>
<dbReference type="InterPro" id="IPR021131">
    <property type="entry name" value="Ribosomal_uL15/eL18"/>
</dbReference>
<keyword evidence="1" id="KW-0689">Ribosomal protein</keyword>
<evidence type="ECO:0000256" key="1">
    <source>
        <dbReference type="ARBA" id="ARBA00022980"/>
    </source>
</evidence>
<gene>
    <name evidence="7" type="ORF">A3C05_04045</name>
</gene>
<evidence type="ECO:0000313" key="7">
    <source>
        <dbReference type="EMBL" id="OGF71322.1"/>
    </source>
</evidence>
<keyword evidence="2" id="KW-0687">Ribonucleoprotein</keyword>
<dbReference type="AlphaFoldDB" id="A0A1F5W6M9"/>
<dbReference type="InterPro" id="IPR036227">
    <property type="entry name" value="Ribosomal_uL15/eL18_sf"/>
</dbReference>
<dbReference type="SUPFAM" id="SSF52080">
    <property type="entry name" value="Ribosomal proteins L15p and L18e"/>
    <property type="match status" value="1"/>
</dbReference>
<feature type="region of interest" description="Disordered" evidence="5">
    <location>
        <begin position="1"/>
        <end position="41"/>
    </location>
</feature>
<evidence type="ECO:0000256" key="4">
    <source>
        <dbReference type="RuleBase" id="RU003889"/>
    </source>
</evidence>
<dbReference type="GO" id="GO:0005840">
    <property type="term" value="C:ribosome"/>
    <property type="evidence" value="ECO:0007669"/>
    <property type="project" value="UniProtKB-KW"/>
</dbReference>
<name>A0A1F5W6M9_9BACT</name>
<organism evidence="7 8">
    <name type="scientific">Candidatus Giovannonibacteria bacterium RIFCSPHIGHO2_02_FULL_45_40</name>
    <dbReference type="NCBI Taxonomy" id="1798337"/>
    <lineage>
        <taxon>Bacteria</taxon>
        <taxon>Candidatus Giovannoniibacteriota</taxon>
    </lineage>
</organism>
<protein>
    <recommendedName>
        <fullName evidence="3 4">50S ribosomal protein L15</fullName>
    </recommendedName>
</protein>
<accession>A0A1F5W6M9</accession>
<dbReference type="GO" id="GO:1990904">
    <property type="term" value="C:ribonucleoprotein complex"/>
    <property type="evidence" value="ECO:0007669"/>
    <property type="project" value="UniProtKB-KW"/>
</dbReference>
<comment type="caution">
    <text evidence="7">The sequence shown here is derived from an EMBL/GenBank/DDBJ whole genome shotgun (WGS) entry which is preliminary data.</text>
</comment>
<evidence type="ECO:0000256" key="2">
    <source>
        <dbReference type="ARBA" id="ARBA00023274"/>
    </source>
</evidence>
<feature type="compositionally biased region" description="Basic residues" evidence="5">
    <location>
        <begin position="32"/>
        <end position="41"/>
    </location>
</feature>
<proteinExistence type="predicted"/>
<feature type="compositionally biased region" description="Basic residues" evidence="5">
    <location>
        <begin position="9"/>
        <end position="22"/>
    </location>
</feature>
<feature type="domain" description="Large ribosomal subunit protein uL15/eL18" evidence="6">
    <location>
        <begin position="71"/>
        <end position="124"/>
    </location>
</feature>
<dbReference type="Pfam" id="PF00828">
    <property type="entry name" value="Ribosomal_L27A"/>
    <property type="match status" value="1"/>
</dbReference>
<evidence type="ECO:0000256" key="3">
    <source>
        <dbReference type="ARBA" id="ARBA00035497"/>
    </source>
</evidence>
<evidence type="ECO:0000313" key="8">
    <source>
        <dbReference type="Proteomes" id="UP000178743"/>
    </source>
</evidence>
<dbReference type="Proteomes" id="UP000178743">
    <property type="component" value="Unassembled WGS sequence"/>
</dbReference>
<sequence>MQTHNLLKSNRRKHKRIGRGGKRGSFSGRGIKGQKSRSGRRIRPQIRDIIKKIHKRRGYKFRRGFVMKPAVVNLGGLDKKFVDGEKVTVKLLADRGLIAARNGKFPKVKILGAGKLTRKLTFEEDILMSESVKKHVGKI</sequence>